<dbReference type="EMBL" id="JAQQWL010000006">
    <property type="protein sequence ID" value="KAK8069408.1"/>
    <property type="molecule type" value="Genomic_DNA"/>
</dbReference>
<dbReference type="Proteomes" id="UP001480595">
    <property type="component" value="Unassembled WGS sequence"/>
</dbReference>
<evidence type="ECO:0000313" key="2">
    <source>
        <dbReference type="Proteomes" id="UP001480595"/>
    </source>
</evidence>
<dbReference type="GeneID" id="92090496"/>
<gene>
    <name evidence="1" type="ORF">PG994_006024</name>
</gene>
<dbReference type="RefSeq" id="XP_066716702.1">
    <property type="nucleotide sequence ID" value="XM_066857433.1"/>
</dbReference>
<evidence type="ECO:0000313" key="1">
    <source>
        <dbReference type="EMBL" id="KAK8069408.1"/>
    </source>
</evidence>
<sequence length="550" mass="61387">MSVSLHPNPGLCWKCQALLNEQYPASLRVHATSSGCALCLRLLHSFSILERDLLQQGLEGPDNGTSAPDIEYMHFVELDEQPPNLILLKILGKGNSSKVLSNIIILSPESQKLQHSQIKKFAVVRTLTPAGLWWGTGWIGLTSRLGKGVIIDGRGLFQLALQYRCNPCSVDGTYGCFIERDPQLVKPLKVEVNWGPSPGSYCITPDNHWEKNVLETPLNSRAWVCQERYLAPRNLSFGETQICWECCDCPATETFPVGLPPDVRRKAKSLDPHTSGAALRREYELSDVPSLNGFSLWLEIVRQYSKGQLTYSEDKLVAISGLASRMHKHIQTGYLAGLWRKHLAYQLLWMAGDFSGPRYAVYTAPSWSWASFSGTIYDQGFVFHADDNDIIPEIQEAQTQLVSDMIPFGKVKGGYIKARGYLVGAGVHFQDSQYGLELFLDNKKVGRVSIDGHEHGAAPRPHHGLYYLPIRYYYKSRDGSEEGAMEVQGLICQATSPGPGTEFVRVGWFEINEATEKFQALCREHSTGSQQAGTTEDTKEWGPKLEFTLV</sequence>
<name>A0ABR1VHN1_9PEZI</name>
<comment type="caution">
    <text evidence="1">The sequence shown here is derived from an EMBL/GenBank/DDBJ whole genome shotgun (WGS) entry which is preliminary data.</text>
</comment>
<accession>A0ABR1VHN1</accession>
<protein>
    <submittedName>
        <fullName evidence="1">Uncharacterized protein</fullName>
    </submittedName>
</protein>
<dbReference type="PANTHER" id="PTHR33112">
    <property type="entry name" value="DOMAIN PROTEIN, PUTATIVE-RELATED"/>
    <property type="match status" value="1"/>
</dbReference>
<keyword evidence="2" id="KW-1185">Reference proteome</keyword>
<proteinExistence type="predicted"/>
<dbReference type="PANTHER" id="PTHR33112:SF10">
    <property type="entry name" value="TOL"/>
    <property type="match status" value="1"/>
</dbReference>
<organism evidence="1 2">
    <name type="scientific">Apiospora phragmitis</name>
    <dbReference type="NCBI Taxonomy" id="2905665"/>
    <lineage>
        <taxon>Eukaryota</taxon>
        <taxon>Fungi</taxon>
        <taxon>Dikarya</taxon>
        <taxon>Ascomycota</taxon>
        <taxon>Pezizomycotina</taxon>
        <taxon>Sordariomycetes</taxon>
        <taxon>Xylariomycetidae</taxon>
        <taxon>Amphisphaeriales</taxon>
        <taxon>Apiosporaceae</taxon>
        <taxon>Apiospora</taxon>
    </lineage>
</organism>
<reference evidence="1 2" key="1">
    <citation type="submission" date="2023-01" db="EMBL/GenBank/DDBJ databases">
        <title>Analysis of 21 Apiospora genomes using comparative genomics revels a genus with tremendous synthesis potential of carbohydrate active enzymes and secondary metabolites.</title>
        <authorList>
            <person name="Sorensen T."/>
        </authorList>
    </citation>
    <scope>NUCLEOTIDE SEQUENCE [LARGE SCALE GENOMIC DNA]</scope>
    <source>
        <strain evidence="1 2">CBS 135458</strain>
    </source>
</reference>